<keyword evidence="2" id="KW-0238">DNA-binding</keyword>
<evidence type="ECO:0000313" key="3">
    <source>
        <dbReference type="Proteomes" id="UP000635142"/>
    </source>
</evidence>
<dbReference type="InterPro" id="IPR018640">
    <property type="entry name" value="DUF2063"/>
</dbReference>
<reference evidence="2" key="1">
    <citation type="submission" date="2020-08" db="EMBL/GenBank/DDBJ databases">
        <title>Sulfitobacter aestuariivivens sp. nov., isolated from a tidal flat.</title>
        <authorList>
            <person name="Park S."/>
            <person name="Yoon J.-H."/>
        </authorList>
    </citation>
    <scope>NUCLEOTIDE SEQUENCE</scope>
    <source>
        <strain evidence="2">TSTF-M16</strain>
    </source>
</reference>
<protein>
    <submittedName>
        <fullName evidence="2">DNA-binding domain-containing protein</fullName>
    </submittedName>
</protein>
<proteinExistence type="predicted"/>
<dbReference type="AlphaFoldDB" id="A0A927HF13"/>
<dbReference type="Proteomes" id="UP000635142">
    <property type="component" value="Unassembled WGS sequence"/>
</dbReference>
<evidence type="ECO:0000259" key="1">
    <source>
        <dbReference type="Pfam" id="PF09836"/>
    </source>
</evidence>
<accession>A0A927HF13</accession>
<keyword evidence="3" id="KW-1185">Reference proteome</keyword>
<dbReference type="EMBL" id="JACTAG010000001">
    <property type="protein sequence ID" value="MBD3662755.1"/>
    <property type="molecule type" value="Genomic_DNA"/>
</dbReference>
<dbReference type="Pfam" id="PF09836">
    <property type="entry name" value="DUF2063"/>
    <property type="match status" value="1"/>
</dbReference>
<name>A0A927HF13_9RHOB</name>
<feature type="domain" description="Putative DNA-binding" evidence="1">
    <location>
        <begin position="4"/>
        <end position="94"/>
    </location>
</feature>
<gene>
    <name evidence="2" type="ORF">H9Q16_02360</name>
</gene>
<dbReference type="GO" id="GO:0003677">
    <property type="term" value="F:DNA binding"/>
    <property type="evidence" value="ECO:0007669"/>
    <property type="project" value="UniProtKB-KW"/>
</dbReference>
<sequence>MISQTAFRAGLLDAAVPAPDGLKGAGDLAAGKRYDVYRNNVTHSLIQAMHTAFPLIVKLIGTPNFDNLAAVFVRNHPPSSPLMMFYGAEFPAFLENFSPLSHLGYLPDAARLDLAIRAAYHAADAKALTAYELQALSEERLLTATFALAPATRILRSRWPLYDIWRFNFEDDTAKPRDTAQNVLVTRPAFDPVPHALPLGAATWFAALQDGIPFGEAHERTLTACDTFDLTAALALALETGALTMTTNKDHT</sequence>
<dbReference type="RefSeq" id="WP_191073761.1">
    <property type="nucleotide sequence ID" value="NZ_JACTAG010000001.1"/>
</dbReference>
<evidence type="ECO:0000313" key="2">
    <source>
        <dbReference type="EMBL" id="MBD3662755.1"/>
    </source>
</evidence>
<dbReference type="InterPro" id="IPR044922">
    <property type="entry name" value="DUF2063_N_sf"/>
</dbReference>
<dbReference type="Gene3D" id="1.10.150.690">
    <property type="entry name" value="DUF2063"/>
    <property type="match status" value="1"/>
</dbReference>
<organism evidence="2 3">
    <name type="scientific">Sulfitobacter aestuariivivens</name>
    <dbReference type="NCBI Taxonomy" id="2766981"/>
    <lineage>
        <taxon>Bacteria</taxon>
        <taxon>Pseudomonadati</taxon>
        <taxon>Pseudomonadota</taxon>
        <taxon>Alphaproteobacteria</taxon>
        <taxon>Rhodobacterales</taxon>
        <taxon>Roseobacteraceae</taxon>
        <taxon>Sulfitobacter</taxon>
    </lineage>
</organism>
<comment type="caution">
    <text evidence="2">The sequence shown here is derived from an EMBL/GenBank/DDBJ whole genome shotgun (WGS) entry which is preliminary data.</text>
</comment>